<evidence type="ECO:0000256" key="5">
    <source>
        <dbReference type="PROSITE-ProRule" id="PRU00848"/>
    </source>
</evidence>
<name>A0AAN8AFY6_ELEMC</name>
<comment type="caution">
    <text evidence="8">The sequence shown here is derived from an EMBL/GenBank/DDBJ whole genome shotgun (WGS) entry which is preliminary data.</text>
</comment>
<dbReference type="SUPFAM" id="SSF53335">
    <property type="entry name" value="S-adenosyl-L-methionine-dependent methyltransferases"/>
    <property type="match status" value="1"/>
</dbReference>
<proteinExistence type="inferred from homology"/>
<dbReference type="Proteomes" id="UP001346869">
    <property type="component" value="Unassembled WGS sequence"/>
</dbReference>
<keyword evidence="4 5" id="KW-0949">S-adenosyl-L-methionine</keyword>
<dbReference type="GO" id="GO:0040031">
    <property type="term" value="P:snRNA modification"/>
    <property type="evidence" value="ECO:0007669"/>
    <property type="project" value="TreeGrafter"/>
</dbReference>
<dbReference type="GO" id="GO:0017069">
    <property type="term" value="F:snRNA binding"/>
    <property type="evidence" value="ECO:0007669"/>
    <property type="project" value="TreeGrafter"/>
</dbReference>
<evidence type="ECO:0000256" key="4">
    <source>
        <dbReference type="ARBA" id="ARBA00022691"/>
    </source>
</evidence>
<evidence type="ECO:0000313" key="8">
    <source>
        <dbReference type="EMBL" id="KAK5858448.1"/>
    </source>
</evidence>
<dbReference type="GO" id="GO:0008173">
    <property type="term" value="F:RNA methyltransferase activity"/>
    <property type="evidence" value="ECO:0007669"/>
    <property type="project" value="UniProtKB-UniRule"/>
</dbReference>
<evidence type="ECO:0000256" key="6">
    <source>
        <dbReference type="RuleBase" id="RU367087"/>
    </source>
</evidence>
<comment type="similarity">
    <text evidence="1 6">Belongs to the methyltransferase superfamily.</text>
</comment>
<evidence type="ECO:0000256" key="3">
    <source>
        <dbReference type="ARBA" id="ARBA00022679"/>
    </source>
</evidence>
<feature type="domain" description="Bin3-type SAM" evidence="7">
    <location>
        <begin position="1"/>
        <end position="179"/>
    </location>
</feature>
<dbReference type="GO" id="GO:0032259">
    <property type="term" value="P:methylation"/>
    <property type="evidence" value="ECO:0007669"/>
    <property type="project" value="UniProtKB-KW"/>
</dbReference>
<dbReference type="AlphaFoldDB" id="A0AAN8AFY6"/>
<dbReference type="Pfam" id="PF06859">
    <property type="entry name" value="Bin3"/>
    <property type="match status" value="1"/>
</dbReference>
<reference evidence="8 9" key="1">
    <citation type="journal article" date="2023" name="Genes (Basel)">
        <title>Chromosome-Level Genome Assembly and Circadian Gene Repertoire of the Patagonia Blennie Eleginops maclovinus-The Closest Ancestral Proxy of Antarctic Cryonotothenioids.</title>
        <authorList>
            <person name="Cheng C.C."/>
            <person name="Rivera-Colon A.G."/>
            <person name="Minhas B.F."/>
            <person name="Wilson L."/>
            <person name="Rayamajhi N."/>
            <person name="Vargas-Chacoff L."/>
            <person name="Catchen J.M."/>
        </authorList>
    </citation>
    <scope>NUCLEOTIDE SEQUENCE [LARGE SCALE GENOMIC DNA]</scope>
    <source>
        <strain evidence="8">JMC-PN-2008</strain>
    </source>
</reference>
<protein>
    <recommendedName>
        <fullName evidence="6">RNA methyltransferase</fullName>
        <ecNumber evidence="6">2.1.1.-</ecNumber>
    </recommendedName>
</protein>
<evidence type="ECO:0000259" key="7">
    <source>
        <dbReference type="PROSITE" id="PS51515"/>
    </source>
</evidence>
<dbReference type="InterPro" id="IPR029063">
    <property type="entry name" value="SAM-dependent_MTases_sf"/>
</dbReference>
<dbReference type="CDD" id="cd02440">
    <property type="entry name" value="AdoMet_MTases"/>
    <property type="match status" value="1"/>
</dbReference>
<dbReference type="EC" id="2.1.1.-" evidence="6"/>
<evidence type="ECO:0000313" key="9">
    <source>
        <dbReference type="Proteomes" id="UP001346869"/>
    </source>
</evidence>
<accession>A0AAN8AFY6</accession>
<dbReference type="Gene3D" id="3.40.50.150">
    <property type="entry name" value="Vaccinia Virus protein VP39"/>
    <property type="match status" value="1"/>
</dbReference>
<dbReference type="PANTHER" id="PTHR12315">
    <property type="entry name" value="BICOID-INTERACTING PROTEIN RELATED"/>
    <property type="match status" value="1"/>
</dbReference>
<keyword evidence="2 6" id="KW-0489">Methyltransferase</keyword>
<evidence type="ECO:0000256" key="1">
    <source>
        <dbReference type="ARBA" id="ARBA00008361"/>
    </source>
</evidence>
<keyword evidence="9" id="KW-1185">Reference proteome</keyword>
<evidence type="ECO:0000256" key="2">
    <source>
        <dbReference type="ARBA" id="ARBA00022603"/>
    </source>
</evidence>
<dbReference type="InterPro" id="IPR010675">
    <property type="entry name" value="Bin3_C"/>
</dbReference>
<keyword evidence="3 6" id="KW-0808">Transferase</keyword>
<sequence>MDQEDCDPPPADSSVSCSFPVSLRITRGPIAAPPLTESSTTRPGEFPSNVSFVKANYVLENDNLLLTQRPEYDVVMCLSVTKWVHLNWGDEGLKRFFKRVYRHLRPGGKFILEPQPWESYVRRKKLTDSINKNFLNIRLRPDQFSSYLTSEVGFTRSEFLGAPKCSIRGFQRPIFLFHK</sequence>
<gene>
    <name evidence="8" type="ORF">PBY51_002586</name>
</gene>
<dbReference type="PANTHER" id="PTHR12315:SF0">
    <property type="entry name" value="7SK SNRNA METHYLPHOSPHATE CAPPING ENZYME"/>
    <property type="match status" value="1"/>
</dbReference>
<organism evidence="8 9">
    <name type="scientific">Eleginops maclovinus</name>
    <name type="common">Patagonian blennie</name>
    <name type="synonym">Eleginus maclovinus</name>
    <dbReference type="NCBI Taxonomy" id="56733"/>
    <lineage>
        <taxon>Eukaryota</taxon>
        <taxon>Metazoa</taxon>
        <taxon>Chordata</taxon>
        <taxon>Craniata</taxon>
        <taxon>Vertebrata</taxon>
        <taxon>Euteleostomi</taxon>
        <taxon>Actinopterygii</taxon>
        <taxon>Neopterygii</taxon>
        <taxon>Teleostei</taxon>
        <taxon>Neoteleostei</taxon>
        <taxon>Acanthomorphata</taxon>
        <taxon>Eupercaria</taxon>
        <taxon>Perciformes</taxon>
        <taxon>Notothenioidei</taxon>
        <taxon>Eleginopidae</taxon>
        <taxon>Eleginops</taxon>
    </lineage>
</organism>
<reference evidence="8 9" key="2">
    <citation type="journal article" date="2023" name="Mol. Biol. Evol.">
        <title>Genomics of Secondarily Temperate Adaptation in the Only Non-Antarctic Icefish.</title>
        <authorList>
            <person name="Rivera-Colon A.G."/>
            <person name="Rayamajhi N."/>
            <person name="Minhas B.F."/>
            <person name="Madrigal G."/>
            <person name="Bilyk K.T."/>
            <person name="Yoon V."/>
            <person name="Hune M."/>
            <person name="Gregory S."/>
            <person name="Cheng C.H.C."/>
            <person name="Catchen J.M."/>
        </authorList>
    </citation>
    <scope>NUCLEOTIDE SEQUENCE [LARGE SCALE GENOMIC DNA]</scope>
    <source>
        <strain evidence="8">JMC-PN-2008</strain>
    </source>
</reference>
<dbReference type="InterPro" id="IPR039772">
    <property type="entry name" value="Bin3-like"/>
</dbReference>
<dbReference type="InterPro" id="IPR024160">
    <property type="entry name" value="BIN3_SAM-bd_dom"/>
</dbReference>
<dbReference type="GO" id="GO:0008171">
    <property type="term" value="F:O-methyltransferase activity"/>
    <property type="evidence" value="ECO:0007669"/>
    <property type="project" value="UniProtKB-UniRule"/>
</dbReference>
<dbReference type="EMBL" id="JAUZQC010000015">
    <property type="protein sequence ID" value="KAK5858448.1"/>
    <property type="molecule type" value="Genomic_DNA"/>
</dbReference>
<dbReference type="PROSITE" id="PS51515">
    <property type="entry name" value="BIN3_SAM"/>
    <property type="match status" value="1"/>
</dbReference>